<name>A0A5C4XQQ3_9HYPH</name>
<dbReference type="RefSeq" id="WP_139672698.1">
    <property type="nucleotide sequence ID" value="NZ_VDMN01000001.1"/>
</dbReference>
<evidence type="ECO:0000313" key="1">
    <source>
        <dbReference type="EMBL" id="TNM65281.1"/>
    </source>
</evidence>
<protein>
    <submittedName>
        <fullName evidence="1">Uncharacterized protein</fullName>
    </submittedName>
</protein>
<keyword evidence="2" id="KW-1185">Reference proteome</keyword>
<accession>A0A5C4XQQ3</accession>
<comment type="caution">
    <text evidence="1">The sequence shown here is derived from an EMBL/GenBank/DDBJ whole genome shotgun (WGS) entry which is preliminary data.</text>
</comment>
<gene>
    <name evidence="1" type="ORF">FHP24_03095</name>
</gene>
<organism evidence="1 2">
    <name type="scientific">Aliirhizobium smilacinae</name>
    <dbReference type="NCBI Taxonomy" id="1395944"/>
    <lineage>
        <taxon>Bacteria</taxon>
        <taxon>Pseudomonadati</taxon>
        <taxon>Pseudomonadota</taxon>
        <taxon>Alphaproteobacteria</taxon>
        <taxon>Hyphomicrobiales</taxon>
        <taxon>Rhizobiaceae</taxon>
        <taxon>Aliirhizobium</taxon>
    </lineage>
</organism>
<evidence type="ECO:0000313" key="2">
    <source>
        <dbReference type="Proteomes" id="UP000311605"/>
    </source>
</evidence>
<dbReference type="AlphaFoldDB" id="A0A5C4XQQ3"/>
<proteinExistence type="predicted"/>
<dbReference type="OrthoDB" id="8373752at2"/>
<dbReference type="EMBL" id="VDMN01000001">
    <property type="protein sequence ID" value="TNM65281.1"/>
    <property type="molecule type" value="Genomic_DNA"/>
</dbReference>
<sequence>MDQTEIIPRLLRAANDRRTTAATDLRDLLQKSIVAIHDLREEVGIPGSGTSQDAVIKLMDVASNAETSTDDQMRGALLEAADMIRTLKIVADSGIALTLRMSELEEHP</sequence>
<reference evidence="1 2" key="1">
    <citation type="submission" date="2019-06" db="EMBL/GenBank/DDBJ databases">
        <title>The draft genome of Rhizobium smilacinae PTYR-5.</title>
        <authorList>
            <person name="Liu L."/>
            <person name="Li L."/>
            <person name="Zhang X."/>
        </authorList>
    </citation>
    <scope>NUCLEOTIDE SEQUENCE [LARGE SCALE GENOMIC DNA]</scope>
    <source>
        <strain evidence="1 2">PTYR-5</strain>
    </source>
</reference>
<dbReference type="Proteomes" id="UP000311605">
    <property type="component" value="Unassembled WGS sequence"/>
</dbReference>